<accession>A0ABW7B5B5</accession>
<dbReference type="RefSeq" id="WP_392817344.1">
    <property type="nucleotide sequence ID" value="NZ_JBICYV010000005.1"/>
</dbReference>
<protein>
    <submittedName>
        <fullName evidence="1">Uncharacterized protein</fullName>
    </submittedName>
</protein>
<evidence type="ECO:0000313" key="2">
    <source>
        <dbReference type="Proteomes" id="UP001604267"/>
    </source>
</evidence>
<reference evidence="1 2" key="1">
    <citation type="submission" date="2024-10" db="EMBL/GenBank/DDBJ databases">
        <title>The Natural Products Discovery Center: Release of the First 8490 Sequenced Strains for Exploring Actinobacteria Biosynthetic Diversity.</title>
        <authorList>
            <person name="Kalkreuter E."/>
            <person name="Kautsar S.A."/>
            <person name="Yang D."/>
            <person name="Bader C.D."/>
            <person name="Teijaro C.N."/>
            <person name="Fluegel L."/>
            <person name="Davis C.M."/>
            <person name="Simpson J.R."/>
            <person name="Lauterbach L."/>
            <person name="Steele A.D."/>
            <person name="Gui C."/>
            <person name="Meng S."/>
            <person name="Li G."/>
            <person name="Viehrig K."/>
            <person name="Ye F."/>
            <person name="Su P."/>
            <person name="Kiefer A.F."/>
            <person name="Nichols A."/>
            <person name="Cepeda A.J."/>
            <person name="Yan W."/>
            <person name="Fan B."/>
            <person name="Jiang Y."/>
            <person name="Adhikari A."/>
            <person name="Zheng C.-J."/>
            <person name="Schuster L."/>
            <person name="Cowan T.M."/>
            <person name="Smanski M.J."/>
            <person name="Chevrette M.G."/>
            <person name="De Carvalho L.P.S."/>
            <person name="Shen B."/>
        </authorList>
    </citation>
    <scope>NUCLEOTIDE SEQUENCE [LARGE SCALE GENOMIC DNA]</scope>
    <source>
        <strain evidence="1 2">NPDC048320</strain>
    </source>
</reference>
<comment type="caution">
    <text evidence="1">The sequence shown here is derived from an EMBL/GenBank/DDBJ whole genome shotgun (WGS) entry which is preliminary data.</text>
</comment>
<proteinExistence type="predicted"/>
<sequence length="55" mass="6061">MSAEPIMEKVMTEQDPIDLLIAFEEASVAPIRPEYVEGTVIVPPQPDHEHNAGAF</sequence>
<keyword evidence="2" id="KW-1185">Reference proteome</keyword>
<dbReference type="EMBL" id="JBICYV010000005">
    <property type="protein sequence ID" value="MFG3011097.1"/>
    <property type="molecule type" value="Genomic_DNA"/>
</dbReference>
<name>A0ABW7B5B5_9ACTN</name>
<gene>
    <name evidence="1" type="ORF">ACGFZB_11655</name>
</gene>
<dbReference type="Proteomes" id="UP001604267">
    <property type="component" value="Unassembled WGS sequence"/>
</dbReference>
<organism evidence="1 2">
    <name type="scientific">Streptomyces cinerochromogenes</name>
    <dbReference type="NCBI Taxonomy" id="66422"/>
    <lineage>
        <taxon>Bacteria</taxon>
        <taxon>Bacillati</taxon>
        <taxon>Actinomycetota</taxon>
        <taxon>Actinomycetes</taxon>
        <taxon>Kitasatosporales</taxon>
        <taxon>Streptomycetaceae</taxon>
        <taxon>Streptomyces</taxon>
    </lineage>
</organism>
<evidence type="ECO:0000313" key="1">
    <source>
        <dbReference type="EMBL" id="MFG3011097.1"/>
    </source>
</evidence>